<name>A0A5C5WBF0_9PLAN</name>
<comment type="caution">
    <text evidence="1">The sequence shown here is derived from an EMBL/GenBank/DDBJ whole genome shotgun (WGS) entry which is preliminary data.</text>
</comment>
<accession>A0A5C5WBF0</accession>
<organism evidence="1 2">
    <name type="scientific">Thalassoglobus neptunius</name>
    <dbReference type="NCBI Taxonomy" id="1938619"/>
    <lineage>
        <taxon>Bacteria</taxon>
        <taxon>Pseudomonadati</taxon>
        <taxon>Planctomycetota</taxon>
        <taxon>Planctomycetia</taxon>
        <taxon>Planctomycetales</taxon>
        <taxon>Planctomycetaceae</taxon>
        <taxon>Thalassoglobus</taxon>
    </lineage>
</organism>
<dbReference type="EMBL" id="SIHI01000020">
    <property type="protein sequence ID" value="TWT48198.1"/>
    <property type="molecule type" value="Genomic_DNA"/>
</dbReference>
<keyword evidence="2" id="KW-1185">Reference proteome</keyword>
<proteinExistence type="predicted"/>
<sequence length="67" mass="8054">MPSPQKMLLSRRVRENLARCHALARVGKVKILRRRWLNIISAQRSILKLLPDFEYIEYRFESNSMRP</sequence>
<dbReference type="Proteomes" id="UP000317243">
    <property type="component" value="Unassembled WGS sequence"/>
</dbReference>
<reference evidence="1 2" key="1">
    <citation type="submission" date="2019-02" db="EMBL/GenBank/DDBJ databases">
        <title>Deep-cultivation of Planctomycetes and their phenomic and genomic characterization uncovers novel biology.</title>
        <authorList>
            <person name="Wiegand S."/>
            <person name="Jogler M."/>
            <person name="Boedeker C."/>
            <person name="Pinto D."/>
            <person name="Vollmers J."/>
            <person name="Rivas-Marin E."/>
            <person name="Kohn T."/>
            <person name="Peeters S.H."/>
            <person name="Heuer A."/>
            <person name="Rast P."/>
            <person name="Oberbeckmann S."/>
            <person name="Bunk B."/>
            <person name="Jeske O."/>
            <person name="Meyerdierks A."/>
            <person name="Storesund J.E."/>
            <person name="Kallscheuer N."/>
            <person name="Luecker S."/>
            <person name="Lage O.M."/>
            <person name="Pohl T."/>
            <person name="Merkel B.J."/>
            <person name="Hornburger P."/>
            <person name="Mueller R.-W."/>
            <person name="Bruemmer F."/>
            <person name="Labrenz M."/>
            <person name="Spormann A.M."/>
            <person name="Op Den Camp H."/>
            <person name="Overmann J."/>
            <person name="Amann R."/>
            <person name="Jetten M.S.M."/>
            <person name="Mascher T."/>
            <person name="Medema M.H."/>
            <person name="Devos D.P."/>
            <person name="Kaster A.-K."/>
            <person name="Ovreas L."/>
            <person name="Rohde M."/>
            <person name="Galperin M.Y."/>
            <person name="Jogler C."/>
        </authorList>
    </citation>
    <scope>NUCLEOTIDE SEQUENCE [LARGE SCALE GENOMIC DNA]</scope>
    <source>
        <strain evidence="1 2">KOR42</strain>
    </source>
</reference>
<evidence type="ECO:0000313" key="2">
    <source>
        <dbReference type="Proteomes" id="UP000317243"/>
    </source>
</evidence>
<protein>
    <submittedName>
        <fullName evidence="1">Uncharacterized protein</fullName>
    </submittedName>
</protein>
<gene>
    <name evidence="1" type="ORF">KOR42_39880</name>
</gene>
<dbReference type="AlphaFoldDB" id="A0A5C5WBF0"/>
<evidence type="ECO:0000313" key="1">
    <source>
        <dbReference type="EMBL" id="TWT48198.1"/>
    </source>
</evidence>